<keyword evidence="1" id="KW-1133">Transmembrane helix</keyword>
<proteinExistence type="predicted"/>
<evidence type="ECO:0000256" key="1">
    <source>
        <dbReference type="SAM" id="Phobius"/>
    </source>
</evidence>
<evidence type="ECO:0000313" key="3">
    <source>
        <dbReference type="Proteomes" id="UP000001116"/>
    </source>
</evidence>
<keyword evidence="1" id="KW-0472">Membrane</keyword>
<feature type="transmembrane region" description="Helical" evidence="1">
    <location>
        <begin position="21"/>
        <end position="39"/>
    </location>
</feature>
<sequence length="94" mass="9942">MQPMRKDHRMSSSTSTPHLTARALGGASLVVLCAALLFFGPSLKASLRDAGHEDLAFLSWPVSRIAFGAGLAGGTWLMATAWIAWRTRGGTEAA</sequence>
<name>A6WAQ3_KINRD</name>
<gene>
    <name evidence="2" type="ordered locus">Krad_2412</name>
</gene>
<keyword evidence="3" id="KW-1185">Reference proteome</keyword>
<reference evidence="3" key="1">
    <citation type="journal article" date="2008" name="PLoS ONE">
        <title>Survival in nuclear waste, extreme resistance, and potential applications gleaned from the genome sequence of Kineococcus radiotolerans SRS30216.</title>
        <authorList>
            <person name="Bagwell C.E."/>
            <person name="Bhat S."/>
            <person name="Hawkins G.M."/>
            <person name="Smith B.W."/>
            <person name="Biswas T."/>
            <person name="Hoover T.R."/>
            <person name="Saunders E."/>
            <person name="Han C.S."/>
            <person name="Tsodikov O.V."/>
            <person name="Shimkets L.J."/>
        </authorList>
    </citation>
    <scope>NUCLEOTIDE SEQUENCE [LARGE SCALE GENOMIC DNA]</scope>
    <source>
        <strain evidence="3">ATCC BAA-149 / DSM 14245 / SRS30216</strain>
    </source>
</reference>
<dbReference type="Proteomes" id="UP000001116">
    <property type="component" value="Chromosome"/>
</dbReference>
<protein>
    <submittedName>
        <fullName evidence="2">Uncharacterized protein</fullName>
    </submittedName>
</protein>
<evidence type="ECO:0000313" key="2">
    <source>
        <dbReference type="EMBL" id="ABS03892.1"/>
    </source>
</evidence>
<feature type="transmembrane region" description="Helical" evidence="1">
    <location>
        <begin position="65"/>
        <end position="85"/>
    </location>
</feature>
<accession>A6WAQ3</accession>
<dbReference type="STRING" id="266940.Krad_2412"/>
<dbReference type="HOGENOM" id="CLU_2382289_0_0_11"/>
<dbReference type="AlphaFoldDB" id="A6WAQ3"/>
<organism evidence="2 3">
    <name type="scientific">Kineococcus radiotolerans (strain ATCC BAA-149 / DSM 14245 / SRS30216)</name>
    <dbReference type="NCBI Taxonomy" id="266940"/>
    <lineage>
        <taxon>Bacteria</taxon>
        <taxon>Bacillati</taxon>
        <taxon>Actinomycetota</taxon>
        <taxon>Actinomycetes</taxon>
        <taxon>Kineosporiales</taxon>
        <taxon>Kineosporiaceae</taxon>
        <taxon>Kineococcus</taxon>
    </lineage>
</organism>
<dbReference type="KEGG" id="kra:Krad_2412"/>
<keyword evidence="1" id="KW-0812">Transmembrane</keyword>
<dbReference type="EMBL" id="CP000750">
    <property type="protein sequence ID" value="ABS03892.1"/>
    <property type="molecule type" value="Genomic_DNA"/>
</dbReference>